<proteinExistence type="predicted"/>
<gene>
    <name evidence="5" type="ORF">ACERK3_07610</name>
</gene>
<dbReference type="RefSeq" id="WP_425345087.1">
    <property type="nucleotide sequence ID" value="NZ_JBGUBD010000004.1"/>
</dbReference>
<name>A0ABV4U3I5_9BACT</name>
<sequence>MSQDQQTYSRAANAALVGLLAQLTLAIGMALLGLYADAPALHAATWYLFGGLPIWITLLVLYHQHRLERVEALEAEQLAKADARTAALFEEAGQQLQLARKRLENLYRFGLPTISVLIATYLLAVGGTLLYLNIQAYQRGELWATAMRSDASASGVALIALVIGFAAFLVARYVAGMTQVRDWQLLRGGAAYLMGNAVAAIAITAAGGLAVFGGLGGLVWLAMIVPGVMLLLGTEMLLGFTLGIYRPRRAGEVTRPAFDSRLLGWLTRPESLGKIVSETLNYQFGFEISSSWFYRLLAKAVTPLIVVGLVVLIGMTSLVFVAPQQEAVITTFGKFDRVVEPGLRFKWPWPVSRAEKFDAYRVHQVVVGSKPYLSDTSIAILWTNEHAPGEEEQFLLTAPTRVDDLELGTDSPVGELVGTEVVVNFRIGDLERFARNTPNPQQLYLAQRQMERWADGNRRAGEQRIDPSPIVTSLAERRVTRYYSMRTIDELLTEDRAVAGRLLREQIQSDLDERDLGVELVYVGIVGVHPPQEGDVAARFHEQIGVLQQNQIALEEAERDAIATLAAAAGSHDRARQINAAISDFENLRRRVQRMEGRDNADEDALADARQQVIEKEAEIEQLMNEAGGRAAQLIHEAQAYRWQHALAEVARAGRYAAQYEGYQYAPRYFMMRQYLDTLAEGLVDRRKFIMTAEQKSPSMIRIQLDDAQSGFDSLLGD</sequence>
<dbReference type="EMBL" id="JBGUBD010000004">
    <property type="protein sequence ID" value="MFA9478160.1"/>
    <property type="molecule type" value="Genomic_DNA"/>
</dbReference>
<feature type="transmembrane region" description="Helical" evidence="3">
    <location>
        <begin position="44"/>
        <end position="62"/>
    </location>
</feature>
<comment type="caution">
    <text evidence="5">The sequence shown here is derived from an EMBL/GenBank/DDBJ whole genome shotgun (WGS) entry which is preliminary data.</text>
</comment>
<feature type="transmembrane region" description="Helical" evidence="3">
    <location>
        <begin position="191"/>
        <end position="212"/>
    </location>
</feature>
<dbReference type="Pfam" id="PF01145">
    <property type="entry name" value="Band_7"/>
    <property type="match status" value="1"/>
</dbReference>
<dbReference type="InterPro" id="IPR036013">
    <property type="entry name" value="Band_7/SPFH_dom_sf"/>
</dbReference>
<accession>A0ABV4U3I5</accession>
<comment type="subcellular location">
    <subcellularLocation>
        <location evidence="1">Membrane</location>
        <topology evidence="1">Single-pass membrane protein</topology>
    </subcellularLocation>
</comment>
<evidence type="ECO:0000256" key="2">
    <source>
        <dbReference type="SAM" id="Coils"/>
    </source>
</evidence>
<evidence type="ECO:0000313" key="5">
    <source>
        <dbReference type="EMBL" id="MFA9478160.1"/>
    </source>
</evidence>
<dbReference type="InterPro" id="IPR001107">
    <property type="entry name" value="Band_7"/>
</dbReference>
<keyword evidence="3" id="KW-0812">Transmembrane</keyword>
<organism evidence="5 6">
    <name type="scientific">Natronomicrosphaera hydrolytica</name>
    <dbReference type="NCBI Taxonomy" id="3242702"/>
    <lineage>
        <taxon>Bacteria</taxon>
        <taxon>Pseudomonadati</taxon>
        <taxon>Planctomycetota</taxon>
        <taxon>Phycisphaerae</taxon>
        <taxon>Phycisphaerales</taxon>
        <taxon>Phycisphaeraceae</taxon>
        <taxon>Natronomicrosphaera</taxon>
    </lineage>
</organism>
<feature type="coiled-coil region" evidence="2">
    <location>
        <begin position="578"/>
        <end position="626"/>
    </location>
</feature>
<protein>
    <submittedName>
        <fullName evidence="5">SPFH domain-containing protein</fullName>
    </submittedName>
</protein>
<feature type="transmembrane region" description="Helical" evidence="3">
    <location>
        <begin position="12"/>
        <end position="32"/>
    </location>
</feature>
<reference evidence="5 6" key="1">
    <citation type="submission" date="2024-08" db="EMBL/GenBank/DDBJ databases">
        <title>Whole-genome sequencing of halo(alkali)philic microorganisms from hypersaline lakes.</title>
        <authorList>
            <person name="Sorokin D.Y."/>
            <person name="Merkel A.Y."/>
            <person name="Messina E."/>
            <person name="Yakimov M."/>
        </authorList>
    </citation>
    <scope>NUCLEOTIDE SEQUENCE [LARGE SCALE GENOMIC DNA]</scope>
    <source>
        <strain evidence="5 6">AB-hyl4</strain>
    </source>
</reference>
<evidence type="ECO:0000256" key="3">
    <source>
        <dbReference type="SAM" id="Phobius"/>
    </source>
</evidence>
<keyword evidence="3" id="KW-1133">Transmembrane helix</keyword>
<feature type="domain" description="Band 7" evidence="4">
    <location>
        <begin position="316"/>
        <end position="544"/>
    </location>
</feature>
<feature type="transmembrane region" description="Helical" evidence="3">
    <location>
        <begin position="218"/>
        <end position="245"/>
    </location>
</feature>
<dbReference type="SMART" id="SM00244">
    <property type="entry name" value="PHB"/>
    <property type="match status" value="1"/>
</dbReference>
<evidence type="ECO:0000256" key="1">
    <source>
        <dbReference type="ARBA" id="ARBA00004167"/>
    </source>
</evidence>
<keyword evidence="6" id="KW-1185">Reference proteome</keyword>
<feature type="transmembrane region" description="Helical" evidence="3">
    <location>
        <begin position="109"/>
        <end position="132"/>
    </location>
</feature>
<keyword evidence="2" id="KW-0175">Coiled coil</keyword>
<feature type="transmembrane region" description="Helical" evidence="3">
    <location>
        <begin position="300"/>
        <end position="322"/>
    </location>
</feature>
<evidence type="ECO:0000259" key="4">
    <source>
        <dbReference type="SMART" id="SM00244"/>
    </source>
</evidence>
<evidence type="ECO:0000313" key="6">
    <source>
        <dbReference type="Proteomes" id="UP001575105"/>
    </source>
</evidence>
<feature type="transmembrane region" description="Helical" evidence="3">
    <location>
        <begin position="152"/>
        <end position="171"/>
    </location>
</feature>
<dbReference type="Proteomes" id="UP001575105">
    <property type="component" value="Unassembled WGS sequence"/>
</dbReference>
<keyword evidence="3" id="KW-0472">Membrane</keyword>
<dbReference type="Gene3D" id="3.30.479.30">
    <property type="entry name" value="Band 7 domain"/>
    <property type="match status" value="1"/>
</dbReference>